<dbReference type="PANTHER" id="PTHR43329">
    <property type="entry name" value="EPOXIDE HYDROLASE"/>
    <property type="match status" value="1"/>
</dbReference>
<comment type="subunit">
    <text evidence="2">Homodimer.</text>
</comment>
<keyword evidence="4 10" id="KW-0378">Hydrolase</keyword>
<dbReference type="PRINTS" id="PR00111">
    <property type="entry name" value="ABHYDROLASE"/>
</dbReference>
<protein>
    <recommendedName>
        <fullName evidence="3">soluble epoxide hydrolase</fullName>
        <ecNumber evidence="3">3.3.2.10</ecNumber>
    </recommendedName>
</protein>
<dbReference type="Pfam" id="PF00561">
    <property type="entry name" value="Abhydrolase_1"/>
    <property type="match status" value="1"/>
</dbReference>
<dbReference type="EMBL" id="KE344881">
    <property type="protein sequence ID" value="EXB83258.1"/>
    <property type="molecule type" value="Genomic_DNA"/>
</dbReference>
<comment type="similarity">
    <text evidence="5">Belongs to the AB hydrolase superfamily. Epoxide hydrolase family.</text>
</comment>
<dbReference type="GO" id="GO:0004301">
    <property type="term" value="F:epoxide hydrolase activity"/>
    <property type="evidence" value="ECO:0007669"/>
    <property type="project" value="UniProtKB-EC"/>
</dbReference>
<dbReference type="eggNOG" id="KOG4178">
    <property type="taxonomic scope" value="Eukaryota"/>
</dbReference>
<evidence type="ECO:0000256" key="4">
    <source>
        <dbReference type="ARBA" id="ARBA00022801"/>
    </source>
</evidence>
<organism evidence="10 11">
    <name type="scientific">Morus notabilis</name>
    <dbReference type="NCBI Taxonomy" id="981085"/>
    <lineage>
        <taxon>Eukaryota</taxon>
        <taxon>Viridiplantae</taxon>
        <taxon>Streptophyta</taxon>
        <taxon>Embryophyta</taxon>
        <taxon>Tracheophyta</taxon>
        <taxon>Spermatophyta</taxon>
        <taxon>Magnoliopsida</taxon>
        <taxon>eudicotyledons</taxon>
        <taxon>Gunneridae</taxon>
        <taxon>Pentapetalae</taxon>
        <taxon>rosids</taxon>
        <taxon>fabids</taxon>
        <taxon>Rosales</taxon>
        <taxon>Moraceae</taxon>
        <taxon>Moreae</taxon>
        <taxon>Morus</taxon>
    </lineage>
</organism>
<dbReference type="SUPFAM" id="SSF53474">
    <property type="entry name" value="alpha/beta-Hydrolases"/>
    <property type="match status" value="1"/>
</dbReference>
<dbReference type="EC" id="3.3.2.10" evidence="3"/>
<evidence type="ECO:0000256" key="5">
    <source>
        <dbReference type="ARBA" id="ARBA00038334"/>
    </source>
</evidence>
<comment type="function">
    <text evidence="7">Epoxide hydrolase involved in the biosynthesis of cucurbitacin and mogroside tetracyclic triterpene natural products (e.g. siamenoside I and mogrosides IV, V and VI). Cucurbitacins have cytotoxic properties and exhibit deterrent taste as a defense barrier against herbivores. Mogrosides are nonsugar highly oxygenated compounds used as high-intensity zero-calorie sweeteners; they also possess pharmacological properties such as regulating immunity, lowering blood sugar and lipid levels, protecting the liver, and acting as antioxidants and antitumor agents. Catalyzes the hydrolysis of aromatic epoxide-containing substrates, such as the conversion of 24,25-epoxycucurbitadienol to 24,25-dihydroxycucurbitadienol.</text>
</comment>
<dbReference type="InterPro" id="IPR000073">
    <property type="entry name" value="AB_hydrolase_1"/>
</dbReference>
<comment type="pathway">
    <text evidence="1">Secondary metabolite biosynthesis; terpenoid biosynthesis.</text>
</comment>
<comment type="catalytic activity">
    <reaction evidence="8">
        <text>(24S)-24,25-epoxycucurbitadienol + H2O = (24R)-24,25-dihydroxycucurbitadienol</text>
        <dbReference type="Rhea" id="RHEA:81855"/>
        <dbReference type="ChEBI" id="CHEBI:15377"/>
        <dbReference type="ChEBI" id="CHEBI:229949"/>
        <dbReference type="ChEBI" id="CHEBI:229950"/>
    </reaction>
    <physiologicalReaction direction="left-to-right" evidence="8">
        <dbReference type="Rhea" id="RHEA:81856"/>
    </physiologicalReaction>
</comment>
<reference evidence="11" key="1">
    <citation type="submission" date="2013-01" db="EMBL/GenBank/DDBJ databases">
        <title>Draft Genome Sequence of a Mulberry Tree, Morus notabilis C.K. Schneid.</title>
        <authorList>
            <person name="He N."/>
            <person name="Zhao S."/>
        </authorList>
    </citation>
    <scope>NUCLEOTIDE SEQUENCE</scope>
</reference>
<evidence type="ECO:0000256" key="8">
    <source>
        <dbReference type="ARBA" id="ARBA00093212"/>
    </source>
</evidence>
<comment type="catalytic activity">
    <reaction evidence="6">
        <text>an epoxide + H2O = an ethanediol</text>
        <dbReference type="Rhea" id="RHEA:19037"/>
        <dbReference type="ChEBI" id="CHEBI:15377"/>
        <dbReference type="ChEBI" id="CHEBI:32955"/>
        <dbReference type="ChEBI" id="CHEBI:140594"/>
        <dbReference type="EC" id="3.3.2.10"/>
    </reaction>
    <physiologicalReaction direction="left-to-right" evidence="6">
        <dbReference type="Rhea" id="RHEA:19038"/>
    </physiologicalReaction>
</comment>
<feature type="domain" description="AB hydrolase-1" evidence="9">
    <location>
        <begin position="4"/>
        <end position="104"/>
    </location>
</feature>
<sequence length="275" mass="30501">MLSLSALGYRCIAPDLRGYGDSDAPPSLESYTVHHIVGDIVGLLGHLGLDQVFLVGHDWGAYIAWDLCLFRPDKVKALVNLSVAYTPVTRNPAIKPVDALRAFYGDDFYICRFQEPGDIEKDFASDDTAAILKKFYASFNSSPLHIPKDVGIKGVKAPDTLPSWLSEEDINYCASKFDQKGFTGALNYYRAINITSELLAPWIGAEIKVPTKFIVGDDDLAYHFPGMKQYIEGGGFKKDVPSLEEVVIVEGAGHYINQARPEEINAHIYDFINKF</sequence>
<proteinExistence type="inferred from homology"/>
<dbReference type="PRINTS" id="PR00412">
    <property type="entry name" value="EPOXHYDRLASE"/>
</dbReference>
<evidence type="ECO:0000256" key="1">
    <source>
        <dbReference type="ARBA" id="ARBA00004721"/>
    </source>
</evidence>
<dbReference type="InterPro" id="IPR029058">
    <property type="entry name" value="AB_hydrolase_fold"/>
</dbReference>
<evidence type="ECO:0000256" key="2">
    <source>
        <dbReference type="ARBA" id="ARBA00011738"/>
    </source>
</evidence>
<dbReference type="AlphaFoldDB" id="W9S272"/>
<dbReference type="FunFam" id="3.40.50.1820:FF:000161">
    <property type="entry name" value="Epoxide hydrolase"/>
    <property type="match status" value="1"/>
</dbReference>
<dbReference type="Gene3D" id="3.40.50.1820">
    <property type="entry name" value="alpha/beta hydrolase"/>
    <property type="match status" value="1"/>
</dbReference>
<dbReference type="InterPro" id="IPR000639">
    <property type="entry name" value="Epox_hydrolase-like"/>
</dbReference>
<evidence type="ECO:0000313" key="10">
    <source>
        <dbReference type="EMBL" id="EXB83258.1"/>
    </source>
</evidence>
<dbReference type="STRING" id="981085.W9S272"/>
<accession>W9S272</accession>
<evidence type="ECO:0000256" key="3">
    <source>
        <dbReference type="ARBA" id="ARBA00013006"/>
    </source>
</evidence>
<evidence type="ECO:0000256" key="6">
    <source>
        <dbReference type="ARBA" id="ARBA00051067"/>
    </source>
</evidence>
<dbReference type="Proteomes" id="UP000030645">
    <property type="component" value="Unassembled WGS sequence"/>
</dbReference>
<name>W9S272_9ROSA</name>
<evidence type="ECO:0000313" key="11">
    <source>
        <dbReference type="Proteomes" id="UP000030645"/>
    </source>
</evidence>
<keyword evidence="11" id="KW-1185">Reference proteome</keyword>
<evidence type="ECO:0000256" key="7">
    <source>
        <dbReference type="ARBA" id="ARBA00058358"/>
    </source>
</evidence>
<evidence type="ECO:0000259" key="9">
    <source>
        <dbReference type="Pfam" id="PF00561"/>
    </source>
</evidence>
<gene>
    <name evidence="10" type="ORF">L484_011552</name>
</gene>